<gene>
    <name evidence="3" type="primary">jg8953</name>
    <name evidence="3" type="ORF">PAEG_LOCUS23220</name>
</gene>
<feature type="domain" description="Reverse transcriptase" evidence="2">
    <location>
        <begin position="1"/>
        <end position="150"/>
    </location>
</feature>
<accession>A0A8S4SCB5</accession>
<sequence>MPPYLRNIVGAYLSNRSIKYIGRDGLTHMRTVNCGVPQGSVLGPILWNLAYDAVLDVSLPYGVHIVCYADDTVVMAEENTFDNTLRLAEIGVASVVTKIHELGLRVAPHKTEAIWFHKLPRRLEPPSSSIRVDEFDVQVGKYLKYLGLILDSRWGFEEHFERLVPRIQNFAGAMHALLPNIRGPQEGVRRVYAEVVRSMALYGAPVWSERLSSVKRLRAKLNSVQRKMAIRVVRGYRTISFEAATVLARFPPLDILAAMDARVYAETRTICASDREGLQPEGLRKRAHRQALIEWRLRLEEERNARQRAVGAILPNLEAWLARKRGNITFRLTQVLTGHGCFGEYLFRIGREVTPRCHHCGGDQDTAQHTLEDCPAWESERRVLINNVGGDLSPPAVIAAMLAKDRAWKAAASFCETVMLKKEAAERDLERANPARRRKRRGHDSN</sequence>
<dbReference type="PANTHER" id="PTHR33481">
    <property type="entry name" value="REVERSE TRANSCRIPTASE"/>
    <property type="match status" value="1"/>
</dbReference>
<dbReference type="GO" id="GO:0071897">
    <property type="term" value="P:DNA biosynthetic process"/>
    <property type="evidence" value="ECO:0007669"/>
    <property type="project" value="UniProtKB-ARBA"/>
</dbReference>
<dbReference type="EMBL" id="CAKXAJ010026130">
    <property type="protein sequence ID" value="CAH2257785.1"/>
    <property type="molecule type" value="Genomic_DNA"/>
</dbReference>
<dbReference type="OrthoDB" id="415822at2759"/>
<organism evidence="3 4">
    <name type="scientific">Pararge aegeria aegeria</name>
    <dbReference type="NCBI Taxonomy" id="348720"/>
    <lineage>
        <taxon>Eukaryota</taxon>
        <taxon>Metazoa</taxon>
        <taxon>Ecdysozoa</taxon>
        <taxon>Arthropoda</taxon>
        <taxon>Hexapoda</taxon>
        <taxon>Insecta</taxon>
        <taxon>Pterygota</taxon>
        <taxon>Neoptera</taxon>
        <taxon>Endopterygota</taxon>
        <taxon>Lepidoptera</taxon>
        <taxon>Glossata</taxon>
        <taxon>Ditrysia</taxon>
        <taxon>Papilionoidea</taxon>
        <taxon>Nymphalidae</taxon>
        <taxon>Satyrinae</taxon>
        <taxon>Satyrini</taxon>
        <taxon>Parargina</taxon>
        <taxon>Pararge</taxon>
    </lineage>
</organism>
<dbReference type="Pfam" id="PF00078">
    <property type="entry name" value="RVT_1"/>
    <property type="match status" value="1"/>
</dbReference>
<protein>
    <submittedName>
        <fullName evidence="3">Jg8953 protein</fullName>
    </submittedName>
</protein>
<comment type="caution">
    <text evidence="3">The sequence shown here is derived from an EMBL/GenBank/DDBJ whole genome shotgun (WGS) entry which is preliminary data.</text>
</comment>
<feature type="region of interest" description="Disordered" evidence="1">
    <location>
        <begin position="426"/>
        <end position="446"/>
    </location>
</feature>
<feature type="compositionally biased region" description="Basic residues" evidence="1">
    <location>
        <begin position="434"/>
        <end position="446"/>
    </location>
</feature>
<dbReference type="InterPro" id="IPR000477">
    <property type="entry name" value="RT_dom"/>
</dbReference>
<dbReference type="Proteomes" id="UP000838756">
    <property type="component" value="Unassembled WGS sequence"/>
</dbReference>
<dbReference type="PROSITE" id="PS50878">
    <property type="entry name" value="RT_POL"/>
    <property type="match status" value="1"/>
</dbReference>
<evidence type="ECO:0000259" key="2">
    <source>
        <dbReference type="PROSITE" id="PS50878"/>
    </source>
</evidence>
<evidence type="ECO:0000313" key="4">
    <source>
        <dbReference type="Proteomes" id="UP000838756"/>
    </source>
</evidence>
<name>A0A8S4SCB5_9NEOP</name>
<dbReference type="AlphaFoldDB" id="A0A8S4SCB5"/>
<proteinExistence type="predicted"/>
<evidence type="ECO:0000256" key="1">
    <source>
        <dbReference type="SAM" id="MobiDB-lite"/>
    </source>
</evidence>
<keyword evidence="4" id="KW-1185">Reference proteome</keyword>
<dbReference type="PANTHER" id="PTHR33481:SF1">
    <property type="entry name" value="ENDONUCLEASE_EXONUCLEASE_PHOSPHATASE DOMAIN-CONTAINING PROTEIN-RELATED"/>
    <property type="match status" value="1"/>
</dbReference>
<dbReference type="InterPro" id="IPR043502">
    <property type="entry name" value="DNA/RNA_pol_sf"/>
</dbReference>
<dbReference type="SUPFAM" id="SSF56672">
    <property type="entry name" value="DNA/RNA polymerases"/>
    <property type="match status" value="1"/>
</dbReference>
<evidence type="ECO:0000313" key="3">
    <source>
        <dbReference type="EMBL" id="CAH2257785.1"/>
    </source>
</evidence>
<reference evidence="3" key="1">
    <citation type="submission" date="2022-03" db="EMBL/GenBank/DDBJ databases">
        <authorList>
            <person name="Lindestad O."/>
        </authorList>
    </citation>
    <scope>NUCLEOTIDE SEQUENCE</scope>
</reference>